<dbReference type="Pfam" id="PF09375">
    <property type="entry name" value="Peptidase_M75"/>
    <property type="match status" value="1"/>
</dbReference>
<dbReference type="PATRIC" id="fig|80852.17.peg.1215"/>
<sequence length="339" mass="38700">MKTTYLLLSSTVLLTACQSTNDANQILDSTNMIDHVYYIEQQSAQRLFESSQRLAESFEGYCTNQTAKETVVIQWQQTMQSWMALQGQERGPEAALSLNWNIQFWPDKKNTTGRKMSQLLKKDQTWDSELIQQQSVTTQGLGAVEWLLFDPSSTLPKVDSCQLGQAITANLALNTSKIAQAWQANPWSQLDETMWLNEYIALLANQLDYSMKKLSRPLAKVGQPRPYFSESWRSETSLTWLKYNVVAMRDLYLANGVGLNRYLQEQGHSDLAERIEDHFNSTLETWPESSSLFAELQTKSGYQNTLALYNKLEYLKYLIHEEVAIELDIAIGFNATDGD</sequence>
<dbReference type="OrthoDB" id="5729110at2"/>
<dbReference type="InterPro" id="IPR034984">
    <property type="entry name" value="Imelysin-like_IPPA"/>
</dbReference>
<dbReference type="EMBL" id="LN554846">
    <property type="protein sequence ID" value="CED71269.1"/>
    <property type="molecule type" value="Genomic_DNA"/>
</dbReference>
<keyword evidence="4" id="KW-0449">Lipoprotein</keyword>
<comment type="subcellular location">
    <subcellularLocation>
        <location evidence="1">Cell envelope</location>
    </subcellularLocation>
</comment>
<dbReference type="GeneID" id="28540748"/>
<dbReference type="KEGG" id="awd:AWOD_I_1185"/>
<dbReference type="InterPro" id="IPR018976">
    <property type="entry name" value="Imelysin-like"/>
</dbReference>
<proteinExistence type="predicted"/>
<dbReference type="Gene3D" id="1.20.1420.20">
    <property type="entry name" value="M75 peptidase, HXXE motif"/>
    <property type="match status" value="1"/>
</dbReference>
<keyword evidence="5" id="KW-1185">Reference proteome</keyword>
<dbReference type="GO" id="GO:0030313">
    <property type="term" value="C:cell envelope"/>
    <property type="evidence" value="ECO:0007669"/>
    <property type="project" value="UniProtKB-SubCell"/>
</dbReference>
<dbReference type="InterPro" id="IPR038352">
    <property type="entry name" value="Imelysin_sf"/>
</dbReference>
<gene>
    <name evidence="4" type="ORF">AWOD_I_1185</name>
</gene>
<evidence type="ECO:0000256" key="2">
    <source>
        <dbReference type="ARBA" id="ARBA00022729"/>
    </source>
</evidence>
<dbReference type="PROSITE" id="PS51257">
    <property type="entry name" value="PROKAR_LIPOPROTEIN"/>
    <property type="match status" value="1"/>
</dbReference>
<name>A0A090KIC2_9GAMM</name>
<evidence type="ECO:0000313" key="4">
    <source>
        <dbReference type="EMBL" id="CED71269.1"/>
    </source>
</evidence>
<dbReference type="CDD" id="cd14659">
    <property type="entry name" value="Imelysin-like_IPPA"/>
    <property type="match status" value="1"/>
</dbReference>
<dbReference type="HOGENOM" id="CLU_061785_1_0_6"/>
<organism evidence="4 5">
    <name type="scientific">Aliivibrio wodanis</name>
    <dbReference type="NCBI Taxonomy" id="80852"/>
    <lineage>
        <taxon>Bacteria</taxon>
        <taxon>Pseudomonadati</taxon>
        <taxon>Pseudomonadota</taxon>
        <taxon>Gammaproteobacteria</taxon>
        <taxon>Vibrionales</taxon>
        <taxon>Vibrionaceae</taxon>
        <taxon>Aliivibrio</taxon>
    </lineage>
</organism>
<feature type="domain" description="Imelysin-like" evidence="3">
    <location>
        <begin position="42"/>
        <end position="318"/>
    </location>
</feature>
<dbReference type="AlphaFoldDB" id="A0A090KIC2"/>
<evidence type="ECO:0000313" key="5">
    <source>
        <dbReference type="Proteomes" id="UP000032427"/>
    </source>
</evidence>
<keyword evidence="2" id="KW-0732">Signal</keyword>
<reference evidence="5" key="1">
    <citation type="submission" date="2014-09" db="EMBL/GenBank/DDBJ databases">
        <authorList>
            <person name="Hjerde E."/>
        </authorList>
    </citation>
    <scope>NUCLEOTIDE SEQUENCE [LARGE SCALE GENOMIC DNA]</scope>
    <source>
        <strain evidence="5">06/09/139</strain>
    </source>
</reference>
<dbReference type="Proteomes" id="UP000032427">
    <property type="component" value="Chromosome 1"/>
</dbReference>
<protein>
    <submittedName>
        <fullName evidence="4">Putative lipoprotein</fullName>
    </submittedName>
</protein>
<dbReference type="STRING" id="80852.AWOD_I_1185"/>
<accession>A0A090KIC2</accession>
<evidence type="ECO:0000259" key="3">
    <source>
        <dbReference type="Pfam" id="PF09375"/>
    </source>
</evidence>
<evidence type="ECO:0000256" key="1">
    <source>
        <dbReference type="ARBA" id="ARBA00004196"/>
    </source>
</evidence>